<comment type="similarity">
    <text evidence="2">Belongs to the UPP synthase family.</text>
</comment>
<comment type="subunit">
    <text evidence="2">Homodimer.</text>
</comment>
<dbReference type="GO" id="GO:0000287">
    <property type="term" value="F:magnesium ion binding"/>
    <property type="evidence" value="ECO:0007669"/>
    <property type="project" value="UniProtKB-UniRule"/>
</dbReference>
<dbReference type="AlphaFoldDB" id="A0A2N1J211"/>
<dbReference type="NCBIfam" id="NF011407">
    <property type="entry name" value="PRK14833.1"/>
    <property type="match status" value="1"/>
</dbReference>
<dbReference type="EMBL" id="NXIF01000033">
    <property type="protein sequence ID" value="PKI80544.1"/>
    <property type="molecule type" value="Genomic_DNA"/>
</dbReference>
<feature type="binding site" evidence="2">
    <location>
        <position position="199"/>
    </location>
    <ligand>
        <name>Mg(2+)</name>
        <dbReference type="ChEBI" id="CHEBI:18420"/>
    </ligand>
</feature>
<name>A0A2N1J211_9BACT</name>
<dbReference type="HAMAP" id="MF_01139">
    <property type="entry name" value="ISPT"/>
    <property type="match status" value="1"/>
</dbReference>
<dbReference type="NCBIfam" id="NF011405">
    <property type="entry name" value="PRK14830.1"/>
    <property type="match status" value="1"/>
</dbReference>
<feature type="binding site" evidence="2">
    <location>
        <position position="32"/>
    </location>
    <ligand>
        <name>substrate</name>
    </ligand>
</feature>
<feature type="binding site" evidence="2">
    <location>
        <position position="36"/>
    </location>
    <ligand>
        <name>substrate</name>
    </ligand>
</feature>
<dbReference type="NCBIfam" id="TIGR00055">
    <property type="entry name" value="uppS"/>
    <property type="match status" value="1"/>
</dbReference>
<reference evidence="3 4" key="1">
    <citation type="submission" date="2017-09" db="EMBL/GenBank/DDBJ databases">
        <title>Genomics of the genus Arcobacter.</title>
        <authorList>
            <person name="Perez-Cataluna A."/>
            <person name="Figueras M.J."/>
            <person name="Salas-Masso N."/>
        </authorList>
    </citation>
    <scope>NUCLEOTIDE SEQUENCE [LARGE SCALE GENOMIC DNA]</scope>
    <source>
        <strain evidence="3 4">DSM 18005</strain>
    </source>
</reference>
<organism evidence="3 4">
    <name type="scientific">Malaciobacter halophilus</name>
    <dbReference type="NCBI Taxonomy" id="197482"/>
    <lineage>
        <taxon>Bacteria</taxon>
        <taxon>Pseudomonadati</taxon>
        <taxon>Campylobacterota</taxon>
        <taxon>Epsilonproteobacteria</taxon>
        <taxon>Campylobacterales</taxon>
        <taxon>Arcobacteraceae</taxon>
        <taxon>Malaciobacter</taxon>
    </lineage>
</organism>
<feature type="binding site" evidence="2">
    <location>
        <position position="68"/>
    </location>
    <ligand>
        <name>substrate</name>
    </ligand>
</feature>
<feature type="binding site" evidence="2">
    <location>
        <position position="19"/>
    </location>
    <ligand>
        <name>Mg(2+)</name>
        <dbReference type="ChEBI" id="CHEBI:18420"/>
    </ligand>
</feature>
<dbReference type="CDD" id="cd00475">
    <property type="entry name" value="Cis_IPPS"/>
    <property type="match status" value="1"/>
</dbReference>
<dbReference type="Pfam" id="PF01255">
    <property type="entry name" value="Prenyltransf"/>
    <property type="match status" value="1"/>
</dbReference>
<feature type="binding site" evidence="2">
    <location>
        <position position="70"/>
    </location>
    <ligand>
        <name>substrate</name>
    </ligand>
</feature>
<dbReference type="GO" id="GO:0016094">
    <property type="term" value="P:polyprenol biosynthetic process"/>
    <property type="evidence" value="ECO:0007669"/>
    <property type="project" value="TreeGrafter"/>
</dbReference>
<feature type="binding site" evidence="2">
    <location>
        <begin position="186"/>
        <end position="188"/>
    </location>
    <ligand>
        <name>substrate</name>
    </ligand>
</feature>
<evidence type="ECO:0000256" key="1">
    <source>
        <dbReference type="ARBA" id="ARBA00022679"/>
    </source>
</evidence>
<evidence type="ECO:0000256" key="2">
    <source>
        <dbReference type="HAMAP-Rule" id="MF_01139"/>
    </source>
</evidence>
<accession>A0A2N1J211</accession>
<dbReference type="SUPFAM" id="SSF64005">
    <property type="entry name" value="Undecaprenyl diphosphate synthase"/>
    <property type="match status" value="1"/>
</dbReference>
<dbReference type="PROSITE" id="PS01066">
    <property type="entry name" value="UPP_SYNTHASE"/>
    <property type="match status" value="1"/>
</dbReference>
<keyword evidence="4" id="KW-1185">Reference proteome</keyword>
<dbReference type="RefSeq" id="WP_101185089.1">
    <property type="nucleotide sequence ID" value="NZ_CP031218.1"/>
</dbReference>
<feature type="binding site" evidence="2">
    <location>
        <begin position="64"/>
        <end position="66"/>
    </location>
    <ligand>
        <name>substrate</name>
    </ligand>
</feature>
<feature type="binding site" evidence="2">
    <location>
        <position position="180"/>
    </location>
    <ligand>
        <name>substrate</name>
    </ligand>
</feature>
<comment type="caution">
    <text evidence="3">The sequence shown here is derived from an EMBL/GenBank/DDBJ whole genome shotgun (WGS) entry which is preliminary data.</text>
</comment>
<comment type="cofactor">
    <cofactor evidence="2">
        <name>Mg(2+)</name>
        <dbReference type="ChEBI" id="CHEBI:18420"/>
    </cofactor>
    <text evidence="2">Binds 2 magnesium ions per subunit.</text>
</comment>
<evidence type="ECO:0000313" key="4">
    <source>
        <dbReference type="Proteomes" id="UP000233248"/>
    </source>
</evidence>
<dbReference type="InterPro" id="IPR001441">
    <property type="entry name" value="UPP_synth-like"/>
</dbReference>
<feature type="active site" evidence="2">
    <location>
        <position position="19"/>
    </location>
</feature>
<dbReference type="Gene3D" id="3.40.1180.10">
    <property type="entry name" value="Decaprenyl diphosphate synthase-like"/>
    <property type="match status" value="1"/>
</dbReference>
<dbReference type="Proteomes" id="UP000233248">
    <property type="component" value="Unassembled WGS sequence"/>
</dbReference>
<dbReference type="EC" id="2.5.1.-" evidence="2"/>
<keyword evidence="2" id="KW-0479">Metal-binding</keyword>
<evidence type="ECO:0000313" key="3">
    <source>
        <dbReference type="EMBL" id="PKI80544.1"/>
    </source>
</evidence>
<keyword evidence="1 2" id="KW-0808">Transferase</keyword>
<dbReference type="PANTHER" id="PTHR10291:SF0">
    <property type="entry name" value="DEHYDRODOLICHYL DIPHOSPHATE SYNTHASE 2"/>
    <property type="match status" value="1"/>
</dbReference>
<feature type="binding site" evidence="2">
    <location>
        <position position="24"/>
    </location>
    <ligand>
        <name>substrate</name>
    </ligand>
</feature>
<keyword evidence="2" id="KW-0460">Magnesium</keyword>
<feature type="active site" description="Proton acceptor" evidence="2">
    <location>
        <position position="67"/>
    </location>
</feature>
<dbReference type="PANTHER" id="PTHR10291">
    <property type="entry name" value="DEHYDRODOLICHYL DIPHOSPHATE SYNTHASE FAMILY MEMBER"/>
    <property type="match status" value="1"/>
</dbReference>
<sequence length="232" mass="26916">MNTNSHKKELPKHIAIIMDGNGRWANERGLKRTVGHEEGAKTVREITKHCNSIGVKYLTLYAFSTENWSRPKLEIEFLMKLLEKYLKSELNIYLDNNVRFKAIGDISRFSKSLQEMIKKSEKATKNATGLTQVLALNYGSQDEILRAIKKLNEQHLEVTKQNFEKCLDTAGIPDVDLLIRTSGEVRLSNYLLWQNAYAEMFFVNTYWPEFTTNELDDIISDYQNRERRFGGI</sequence>
<dbReference type="GO" id="GO:0008834">
    <property type="term" value="F:ditrans,polycis-undecaprenyl-diphosphate synthase [(2E,6E)-farnesyl-diphosphate specific] activity"/>
    <property type="evidence" value="ECO:0007669"/>
    <property type="project" value="TreeGrafter"/>
</dbReference>
<dbReference type="OrthoDB" id="4191603at2"/>
<dbReference type="KEGG" id="ahs:AHALO_2534"/>
<gene>
    <name evidence="3" type="ORF">CP960_09025</name>
</gene>
<dbReference type="InterPro" id="IPR036424">
    <property type="entry name" value="UPP_synth-like_sf"/>
</dbReference>
<feature type="binding site" evidence="2">
    <location>
        <begin position="20"/>
        <end position="23"/>
    </location>
    <ligand>
        <name>substrate</name>
    </ligand>
</feature>
<dbReference type="InterPro" id="IPR018520">
    <property type="entry name" value="UPP_synth-like_CS"/>
</dbReference>
<proteinExistence type="inferred from homology"/>
<protein>
    <recommendedName>
        <fullName evidence="2">Isoprenyl transferase</fullName>
        <ecNumber evidence="2">2.5.1.-</ecNumber>
    </recommendedName>
</protein>
<dbReference type="GO" id="GO:0005829">
    <property type="term" value="C:cytosol"/>
    <property type="evidence" value="ECO:0007669"/>
    <property type="project" value="TreeGrafter"/>
</dbReference>
<comment type="function">
    <text evidence="2">Catalyzes the condensation of isopentenyl diphosphate (IPP) with allylic pyrophosphates generating different type of terpenoids.</text>
</comment>
<dbReference type="FunFam" id="3.40.1180.10:FF:000001">
    <property type="entry name" value="(2E,6E)-farnesyl-diphosphate-specific ditrans,polycis-undecaprenyl-diphosphate synthase"/>
    <property type="match status" value="1"/>
</dbReference>